<evidence type="ECO:0000256" key="4">
    <source>
        <dbReference type="PROSITE-ProRule" id="PRU00290"/>
    </source>
</evidence>
<dbReference type="Gene3D" id="1.20.5.110">
    <property type="match status" value="1"/>
</dbReference>
<dbReference type="SUPFAM" id="SSF58038">
    <property type="entry name" value="SNARE fusion complex"/>
    <property type="match status" value="1"/>
</dbReference>
<evidence type="ECO:0000256" key="1">
    <source>
        <dbReference type="ARBA" id="ARBA00022723"/>
    </source>
</evidence>
<keyword evidence="7" id="KW-1185">Reference proteome</keyword>
<dbReference type="InterPro" id="IPR011011">
    <property type="entry name" value="Znf_FYVE_PHD"/>
</dbReference>
<feature type="domain" description="V-SNARE coiled-coil homology" evidence="5">
    <location>
        <begin position="281"/>
        <end position="342"/>
    </location>
</feature>
<keyword evidence="4" id="KW-0175">Coiled coil</keyword>
<dbReference type="CDD" id="cd15873">
    <property type="entry name" value="R-SNARE_STXBP5_6"/>
    <property type="match status" value="1"/>
</dbReference>
<evidence type="ECO:0000256" key="3">
    <source>
        <dbReference type="ARBA" id="ARBA00022833"/>
    </source>
</evidence>
<dbReference type="InterPro" id="IPR000306">
    <property type="entry name" value="Znf_FYVE"/>
</dbReference>
<keyword evidence="3" id="KW-0862">Zinc</keyword>
<sequence>MSEHNEGPFKHYLTMVSSQMKGLRALLAKERQSNASVVSSVAMEARIEIDLKARESDENNLELPPVLKNISKIVQASAELLLLNGARISMPSPPSSRLNRPTLSGYNSLAMTLEDPKTKSSRECLPLDRNVLVALFGGVSRVNSALKAFKSKSVKVADACEIGSTSIDSDAPGGSDSISCAICWSEFGVVSHRKHLCRASRKFVCRECSTKRVVVNGTEHRISDGQYLLAIADTMKAAEKTKAERAERMLEHRRSATQARKALGLESKTRELFNGATDETTETHLKDRFANAMSGLGQAKNAVIERGAKLENLAEKSEALEQASLDFANMAKELNRSQNSWW</sequence>
<accession>A0ABD3LZ02</accession>
<dbReference type="InterPro" id="IPR013083">
    <property type="entry name" value="Znf_RING/FYVE/PHD"/>
</dbReference>
<protein>
    <recommendedName>
        <fullName evidence="5">V-SNARE coiled-coil homology domain-containing protein</fullName>
    </recommendedName>
</protein>
<dbReference type="InterPro" id="IPR042855">
    <property type="entry name" value="V_SNARE_CC"/>
</dbReference>
<dbReference type="GO" id="GO:0008270">
    <property type="term" value="F:zinc ion binding"/>
    <property type="evidence" value="ECO:0007669"/>
    <property type="project" value="UniProtKB-KW"/>
</dbReference>
<dbReference type="Proteomes" id="UP001530293">
    <property type="component" value="Unassembled WGS sequence"/>
</dbReference>
<keyword evidence="2" id="KW-0863">Zinc-finger</keyword>
<dbReference type="Pfam" id="PF01363">
    <property type="entry name" value="FYVE"/>
    <property type="match status" value="1"/>
</dbReference>
<proteinExistence type="predicted"/>
<name>A0ABD3LZ02_9STRA</name>
<evidence type="ECO:0000259" key="5">
    <source>
        <dbReference type="PROSITE" id="PS50892"/>
    </source>
</evidence>
<reference evidence="6 7" key="1">
    <citation type="submission" date="2024-10" db="EMBL/GenBank/DDBJ databases">
        <title>Updated reference genomes for cyclostephanoid diatoms.</title>
        <authorList>
            <person name="Roberts W.R."/>
            <person name="Alverson A.J."/>
        </authorList>
    </citation>
    <scope>NUCLEOTIDE SEQUENCE [LARGE SCALE GENOMIC DNA]</scope>
    <source>
        <strain evidence="6 7">AJA232-27</strain>
    </source>
</reference>
<comment type="caution">
    <text evidence="6">The sequence shown here is derived from an EMBL/GenBank/DDBJ whole genome shotgun (WGS) entry which is preliminary data.</text>
</comment>
<organism evidence="6 7">
    <name type="scientific">Discostella pseudostelligera</name>
    <dbReference type="NCBI Taxonomy" id="259834"/>
    <lineage>
        <taxon>Eukaryota</taxon>
        <taxon>Sar</taxon>
        <taxon>Stramenopiles</taxon>
        <taxon>Ochrophyta</taxon>
        <taxon>Bacillariophyta</taxon>
        <taxon>Coscinodiscophyceae</taxon>
        <taxon>Thalassiosirophycidae</taxon>
        <taxon>Stephanodiscales</taxon>
        <taxon>Stephanodiscaceae</taxon>
        <taxon>Discostella</taxon>
    </lineage>
</organism>
<evidence type="ECO:0000313" key="6">
    <source>
        <dbReference type="EMBL" id="KAL3756999.1"/>
    </source>
</evidence>
<dbReference type="SUPFAM" id="SSF57903">
    <property type="entry name" value="FYVE/PHD zinc finger"/>
    <property type="match status" value="1"/>
</dbReference>
<dbReference type="AlphaFoldDB" id="A0ABD3LZ02"/>
<evidence type="ECO:0000256" key="2">
    <source>
        <dbReference type="ARBA" id="ARBA00022771"/>
    </source>
</evidence>
<dbReference type="Gene3D" id="3.30.40.10">
    <property type="entry name" value="Zinc/RING finger domain, C3HC4 (zinc finger)"/>
    <property type="match status" value="1"/>
</dbReference>
<evidence type="ECO:0000313" key="7">
    <source>
        <dbReference type="Proteomes" id="UP001530293"/>
    </source>
</evidence>
<gene>
    <name evidence="6" type="ORF">ACHAWU_009004</name>
</gene>
<dbReference type="PROSITE" id="PS50892">
    <property type="entry name" value="V_SNARE"/>
    <property type="match status" value="1"/>
</dbReference>
<dbReference type="EMBL" id="JALLBG020000279">
    <property type="protein sequence ID" value="KAL3756999.1"/>
    <property type="molecule type" value="Genomic_DNA"/>
</dbReference>
<keyword evidence="1" id="KW-0479">Metal-binding</keyword>